<sequence>MNIDTMDDLPETALADVKPARGRFNNNNVIPLLESFYPPQQIQVMREHGVDQRMMFGINPYYMALVKGDEYRDAEGTLLLPAMPPSRPLEALVVPILAEAADMSGEKDPSNQIRYSPDSLKGKILHKYDEIVLGYSALACSAHCRYCYRLDIFNGSTGKGLIKPDELKAYIVDYNTRLAASGGVDPATGVARYPIREVLLSGGDPMVLSNKNVYRYLAAAAEAGVHLVRIGTKEMAFRPQRFDANFGVMLEYFHRQYPDVHVNLVVHFTHADEMLERDADNHYVRNEQGYYRWLPAVRRALDEVQRFGFVTLENQTPVIARVNDDAQALRILQEELRRNGIKPKYLFQCREIEGHAAFAVPVERAWALHNESQRGLSDTARSRFTMSTEWGKLEVVSVIDGPQRDGDSVYAPDIASVFADGLVVMKMHRSPAGATQQGDLIIARRNPQALWLSGYEDRIVYDGRKDVADKFKRYVLAEQAGAGVVDRRRAVPA</sequence>
<keyword evidence="6" id="KW-0479">Metal-binding</keyword>
<evidence type="ECO:0000256" key="5">
    <source>
        <dbReference type="ARBA" id="ARBA00022691"/>
    </source>
</evidence>
<name>A0ABX2E912_9BURK</name>
<evidence type="ECO:0000256" key="3">
    <source>
        <dbReference type="ARBA" id="ARBA00008703"/>
    </source>
</evidence>
<keyword evidence="8" id="KW-0408">Iron</keyword>
<comment type="caution">
    <text evidence="11">The sequence shown here is derived from an EMBL/GenBank/DDBJ whole genome shotgun (WGS) entry which is preliminary data.</text>
</comment>
<dbReference type="EMBL" id="JABRWJ010000001">
    <property type="protein sequence ID" value="NRF65394.1"/>
    <property type="molecule type" value="Genomic_DNA"/>
</dbReference>
<proteinExistence type="inferred from homology"/>
<reference evidence="11 12" key="1">
    <citation type="submission" date="2020-05" db="EMBL/GenBank/DDBJ databases">
        <title>Aquincola sp. isolate from soil.</title>
        <authorList>
            <person name="Han J."/>
            <person name="Kim D.-U."/>
        </authorList>
    </citation>
    <scope>NUCLEOTIDE SEQUENCE [LARGE SCALE GENOMIC DNA]</scope>
    <source>
        <strain evidence="11 12">S2</strain>
    </source>
</reference>
<dbReference type="PANTHER" id="PTHR30538">
    <property type="entry name" value="LYSINE 2,3-AMINOMUTASE-RELATED"/>
    <property type="match status" value="1"/>
</dbReference>
<dbReference type="PROSITE" id="PS51918">
    <property type="entry name" value="RADICAL_SAM"/>
    <property type="match status" value="1"/>
</dbReference>
<keyword evidence="5" id="KW-0949">S-adenosyl-L-methionine</keyword>
<comment type="cofactor">
    <cofactor evidence="2">
        <name>[4Fe-4S] cluster</name>
        <dbReference type="ChEBI" id="CHEBI:49883"/>
    </cofactor>
</comment>
<protein>
    <recommendedName>
        <fullName evidence="10">Radical SAM core domain-containing protein</fullName>
    </recommendedName>
</protein>
<keyword evidence="12" id="KW-1185">Reference proteome</keyword>
<keyword evidence="7" id="KW-0663">Pyridoxal phosphate</keyword>
<keyword evidence="4" id="KW-0004">4Fe-4S</keyword>
<evidence type="ECO:0000256" key="8">
    <source>
        <dbReference type="ARBA" id="ARBA00023004"/>
    </source>
</evidence>
<dbReference type="Proteomes" id="UP000737171">
    <property type="component" value="Unassembled WGS sequence"/>
</dbReference>
<comment type="cofactor">
    <cofactor evidence="1">
        <name>pyridoxal 5'-phosphate</name>
        <dbReference type="ChEBI" id="CHEBI:597326"/>
    </cofactor>
</comment>
<feature type="domain" description="Radical SAM core" evidence="10">
    <location>
        <begin position="126"/>
        <end position="387"/>
    </location>
</feature>
<dbReference type="InterPro" id="IPR007197">
    <property type="entry name" value="rSAM"/>
</dbReference>
<evidence type="ECO:0000256" key="1">
    <source>
        <dbReference type="ARBA" id="ARBA00001933"/>
    </source>
</evidence>
<keyword evidence="9" id="KW-0411">Iron-sulfur</keyword>
<gene>
    <name evidence="11" type="ORF">HLB44_00205</name>
</gene>
<dbReference type="InterPro" id="IPR003739">
    <property type="entry name" value="Lys_aminomutase/Glu_NH3_mut"/>
</dbReference>
<evidence type="ECO:0000313" key="11">
    <source>
        <dbReference type="EMBL" id="NRF65394.1"/>
    </source>
</evidence>
<evidence type="ECO:0000313" key="12">
    <source>
        <dbReference type="Proteomes" id="UP000737171"/>
    </source>
</evidence>
<evidence type="ECO:0000256" key="7">
    <source>
        <dbReference type="ARBA" id="ARBA00022898"/>
    </source>
</evidence>
<evidence type="ECO:0000256" key="9">
    <source>
        <dbReference type="ARBA" id="ARBA00023014"/>
    </source>
</evidence>
<evidence type="ECO:0000256" key="2">
    <source>
        <dbReference type="ARBA" id="ARBA00001966"/>
    </source>
</evidence>
<dbReference type="InterPro" id="IPR058240">
    <property type="entry name" value="rSAM_sf"/>
</dbReference>
<evidence type="ECO:0000259" key="10">
    <source>
        <dbReference type="PROSITE" id="PS51918"/>
    </source>
</evidence>
<dbReference type="InterPro" id="IPR013785">
    <property type="entry name" value="Aldolase_TIM"/>
</dbReference>
<evidence type="ECO:0000256" key="4">
    <source>
        <dbReference type="ARBA" id="ARBA00022485"/>
    </source>
</evidence>
<comment type="similarity">
    <text evidence="3">Belongs to the radical SAM superfamily. KamA family.</text>
</comment>
<organism evidence="11 12">
    <name type="scientific">Pseudaquabacterium terrae</name>
    <dbReference type="NCBI Taxonomy" id="2732868"/>
    <lineage>
        <taxon>Bacteria</taxon>
        <taxon>Pseudomonadati</taxon>
        <taxon>Pseudomonadota</taxon>
        <taxon>Betaproteobacteria</taxon>
        <taxon>Burkholderiales</taxon>
        <taxon>Sphaerotilaceae</taxon>
        <taxon>Pseudaquabacterium</taxon>
    </lineage>
</organism>
<accession>A0ABX2E912</accession>
<evidence type="ECO:0000256" key="6">
    <source>
        <dbReference type="ARBA" id="ARBA00022723"/>
    </source>
</evidence>
<dbReference type="SUPFAM" id="SSF102114">
    <property type="entry name" value="Radical SAM enzymes"/>
    <property type="match status" value="1"/>
</dbReference>
<dbReference type="RefSeq" id="WP_173119408.1">
    <property type="nucleotide sequence ID" value="NZ_JABRWJ010000001.1"/>
</dbReference>
<dbReference type="PANTHER" id="PTHR30538:SF0">
    <property type="entry name" value="L-LYSINE 2,3-AMINOMUTASE AQ_1632-RELATED"/>
    <property type="match status" value="1"/>
</dbReference>
<dbReference type="Gene3D" id="3.20.20.70">
    <property type="entry name" value="Aldolase class I"/>
    <property type="match status" value="1"/>
</dbReference>